<reference evidence="5 6" key="1">
    <citation type="journal article" date="2012" name="Science">
        <title>Ecological populations of bacteria act as socially cohesive units of antibiotic production and resistance.</title>
        <authorList>
            <person name="Cordero O.X."/>
            <person name="Wildschutte H."/>
            <person name="Kirkup B."/>
            <person name="Proehl S."/>
            <person name="Ngo L."/>
            <person name="Hussain F."/>
            <person name="Le Roux F."/>
            <person name="Mincer T."/>
            <person name="Polz M.F."/>
        </authorList>
    </citation>
    <scope>NUCLEOTIDE SEQUENCE [LARGE SCALE GENOMIC DNA]</scope>
    <source>
        <strain evidence="5 6">5S-186</strain>
    </source>
</reference>
<keyword evidence="3" id="KW-0732">Signal</keyword>
<gene>
    <name evidence="5" type="ORF">A1Q5_15235</name>
</gene>
<evidence type="ECO:0000256" key="1">
    <source>
        <dbReference type="ARBA" id="ARBA00004613"/>
    </source>
</evidence>
<evidence type="ECO:0000256" key="2">
    <source>
        <dbReference type="ARBA" id="ARBA00022525"/>
    </source>
</evidence>
<protein>
    <recommendedName>
        <fullName evidence="7">Fibronectin type-III domain-containing protein</fullName>
    </recommendedName>
</protein>
<evidence type="ECO:0000256" key="3">
    <source>
        <dbReference type="ARBA" id="ARBA00022729"/>
    </source>
</evidence>
<proteinExistence type="predicted"/>
<comment type="subcellular location">
    <subcellularLocation>
        <location evidence="1">Secreted</location>
    </subcellularLocation>
</comment>
<dbReference type="EMBL" id="AJYJ02000014">
    <property type="protein sequence ID" value="OEF22432.1"/>
    <property type="molecule type" value="Genomic_DNA"/>
</dbReference>
<evidence type="ECO:0000313" key="5">
    <source>
        <dbReference type="EMBL" id="OEF22432.1"/>
    </source>
</evidence>
<dbReference type="Gene3D" id="2.60.40.10">
    <property type="entry name" value="Immunoglobulins"/>
    <property type="match status" value="1"/>
</dbReference>
<dbReference type="InterPro" id="IPR059100">
    <property type="entry name" value="TSP3_bac"/>
</dbReference>
<keyword evidence="6" id="KW-1185">Reference proteome</keyword>
<comment type="caution">
    <text evidence="5">The sequence shown here is derived from an EMBL/GenBank/DDBJ whole genome shotgun (WGS) entry which is preliminary data.</text>
</comment>
<evidence type="ECO:0000256" key="4">
    <source>
        <dbReference type="ARBA" id="ARBA00022837"/>
    </source>
</evidence>
<dbReference type="Proteomes" id="UP000095059">
    <property type="component" value="Unassembled WGS sequence"/>
</dbReference>
<dbReference type="RefSeq" id="WP_017021887.1">
    <property type="nucleotide sequence ID" value="NZ_AJYJ02000014.1"/>
</dbReference>
<keyword evidence="2" id="KW-0964">Secreted</keyword>
<dbReference type="InterPro" id="IPR013783">
    <property type="entry name" value="Ig-like_fold"/>
</dbReference>
<evidence type="ECO:0000313" key="6">
    <source>
        <dbReference type="Proteomes" id="UP000095059"/>
    </source>
</evidence>
<dbReference type="Pfam" id="PF18884">
    <property type="entry name" value="TSP3_bac"/>
    <property type="match status" value="2"/>
</dbReference>
<accession>A0ABX3B1P2</accession>
<name>A0ABX3B1P2_ALILO</name>
<keyword evidence="4" id="KW-0106">Calcium</keyword>
<evidence type="ECO:0008006" key="7">
    <source>
        <dbReference type="Google" id="ProtNLM"/>
    </source>
</evidence>
<sequence>MYRILVVFFVFISFRVFSISFDYDDLGRLSYSKDDYYVYDANNNLLTIGKDISGNVDDISFVELYPINGSYKNYLSITFKWENEELNNSFIYDLYISEDENPTLYKSNNELSYLTASFEDEVKPLYWRVVARNIQGSSKSSQIFKIFPLDEDMDEIPDHIEASMCTSSNKSDTDGDNLSDNNEIQLGTNPCNSDTDSDGIPDGIEYQIGSDPLHQDSGTIVDNFNESYWESYVIDVEKQANLQGIKEESGSALLDVSDHDGYAISGIAPEGSEFSMMYWVKTDAIPLQLSDSSDSSTYGRSYLGVNRYGREYMHYGGGYSKSSSEPKPITVGYNENTGNNWAVFNTGFGYGLGGSFNPNDNGPDKCGCYFGARAQWSAMVNGIGIGGKTESDGLYVNPNYESNLFDIDLMTDVNNGFDISGSSGIFIGKVY</sequence>
<organism evidence="5 6">
    <name type="scientific">Aliivibrio logei 5S-186</name>
    <dbReference type="NCBI Taxonomy" id="626086"/>
    <lineage>
        <taxon>Bacteria</taxon>
        <taxon>Pseudomonadati</taxon>
        <taxon>Pseudomonadota</taxon>
        <taxon>Gammaproteobacteria</taxon>
        <taxon>Vibrionales</taxon>
        <taxon>Vibrionaceae</taxon>
        <taxon>Aliivibrio</taxon>
    </lineage>
</organism>